<dbReference type="GO" id="GO:0008240">
    <property type="term" value="F:tripeptidyl-peptidase activity"/>
    <property type="evidence" value="ECO:0007669"/>
    <property type="project" value="TreeGrafter"/>
</dbReference>
<dbReference type="PANTHER" id="PTHR14218">
    <property type="entry name" value="PROTEASE S8 TRIPEPTIDYL PEPTIDASE I CLN2"/>
    <property type="match status" value="1"/>
</dbReference>
<evidence type="ECO:0000256" key="1">
    <source>
        <dbReference type="SAM" id="MobiDB-lite"/>
    </source>
</evidence>
<proteinExistence type="predicted"/>
<feature type="domain" description="Peptidase S53 activation" evidence="3">
    <location>
        <begin position="31"/>
        <end position="173"/>
    </location>
</feature>
<dbReference type="RefSeq" id="XP_037215756.1">
    <property type="nucleotide sequence ID" value="XM_037367924.1"/>
</dbReference>
<dbReference type="AlphaFoldDB" id="A0A8H6S6C4"/>
<dbReference type="Proteomes" id="UP000636479">
    <property type="component" value="Unassembled WGS sequence"/>
</dbReference>
<dbReference type="Pfam" id="PF09286">
    <property type="entry name" value="Pro-kuma_activ"/>
    <property type="match status" value="1"/>
</dbReference>
<feature type="chain" id="PRO_5034946993" evidence="2">
    <location>
        <begin position="19"/>
        <end position="203"/>
    </location>
</feature>
<dbReference type="GO" id="GO:0004175">
    <property type="term" value="F:endopeptidase activity"/>
    <property type="evidence" value="ECO:0007669"/>
    <property type="project" value="TreeGrafter"/>
</dbReference>
<dbReference type="SUPFAM" id="SSF54897">
    <property type="entry name" value="Protease propeptides/inhibitors"/>
    <property type="match status" value="1"/>
</dbReference>
<keyword evidence="2" id="KW-0732">Signal</keyword>
<evidence type="ECO:0000256" key="2">
    <source>
        <dbReference type="SAM" id="SignalP"/>
    </source>
</evidence>
<dbReference type="GO" id="GO:0006508">
    <property type="term" value="P:proteolysis"/>
    <property type="evidence" value="ECO:0007669"/>
    <property type="project" value="TreeGrafter"/>
</dbReference>
<evidence type="ECO:0000313" key="4">
    <source>
        <dbReference type="EMBL" id="KAF7293593.1"/>
    </source>
</evidence>
<evidence type="ECO:0000259" key="3">
    <source>
        <dbReference type="SMART" id="SM00944"/>
    </source>
</evidence>
<dbReference type="InterPro" id="IPR015366">
    <property type="entry name" value="S53_propep"/>
</dbReference>
<dbReference type="OrthoDB" id="3060409at2759"/>
<dbReference type="CDD" id="cd11377">
    <property type="entry name" value="Pro-peptidase_S53"/>
    <property type="match status" value="1"/>
</dbReference>
<gene>
    <name evidence="4" type="ORF">MIND_01138300</name>
</gene>
<feature type="region of interest" description="Disordered" evidence="1">
    <location>
        <begin position="184"/>
        <end position="203"/>
    </location>
</feature>
<dbReference type="InterPro" id="IPR050819">
    <property type="entry name" value="Tripeptidyl-peptidase_I"/>
</dbReference>
<dbReference type="PANTHER" id="PTHR14218:SF15">
    <property type="entry name" value="TRIPEPTIDYL-PEPTIDASE 1"/>
    <property type="match status" value="1"/>
</dbReference>
<sequence length="203" mass="22067">MLFSRLWAFSFAAAVVYGRKSVVLDRRNSIPIDFVHSDVTPAEQRLNLRINLAQRDLPGLETVLNAASFPDSSLYGQWLSKEQVGSFVRPTEETTSAVAQWLAAHGIASTPLTHAGDWVSFTVPVSKANEMLNADFNIFTHVPSGKQSIRTLAYVVPAELAPHINLIAPTTSFSRPMRAGPMFTASNGVVPTPEAPPRPVATL</sequence>
<reference evidence="4" key="1">
    <citation type="submission" date="2020-05" db="EMBL/GenBank/DDBJ databases">
        <title>Mycena genomes resolve the evolution of fungal bioluminescence.</title>
        <authorList>
            <person name="Tsai I.J."/>
        </authorList>
    </citation>
    <scope>NUCLEOTIDE SEQUENCE</scope>
    <source>
        <strain evidence="4">171206Taipei</strain>
    </source>
</reference>
<accession>A0A8H6S6C4</accession>
<evidence type="ECO:0000313" key="5">
    <source>
        <dbReference type="Proteomes" id="UP000636479"/>
    </source>
</evidence>
<feature type="compositionally biased region" description="Pro residues" evidence="1">
    <location>
        <begin position="193"/>
        <end position="203"/>
    </location>
</feature>
<protein>
    <submittedName>
        <fullName evidence="4">Subtilisin-like protein</fullName>
    </submittedName>
</protein>
<dbReference type="SMART" id="SM00944">
    <property type="entry name" value="Pro-kuma_activ"/>
    <property type="match status" value="1"/>
</dbReference>
<keyword evidence="5" id="KW-1185">Reference proteome</keyword>
<name>A0A8H6S6C4_9AGAR</name>
<dbReference type="EMBL" id="JACAZF010000010">
    <property type="protein sequence ID" value="KAF7293593.1"/>
    <property type="molecule type" value="Genomic_DNA"/>
</dbReference>
<organism evidence="4 5">
    <name type="scientific">Mycena indigotica</name>
    <dbReference type="NCBI Taxonomy" id="2126181"/>
    <lineage>
        <taxon>Eukaryota</taxon>
        <taxon>Fungi</taxon>
        <taxon>Dikarya</taxon>
        <taxon>Basidiomycota</taxon>
        <taxon>Agaricomycotina</taxon>
        <taxon>Agaricomycetes</taxon>
        <taxon>Agaricomycetidae</taxon>
        <taxon>Agaricales</taxon>
        <taxon>Marasmiineae</taxon>
        <taxon>Mycenaceae</taxon>
        <taxon>Mycena</taxon>
    </lineage>
</organism>
<feature type="signal peptide" evidence="2">
    <location>
        <begin position="1"/>
        <end position="18"/>
    </location>
</feature>
<dbReference type="GeneID" id="59350440"/>
<comment type="caution">
    <text evidence="4">The sequence shown here is derived from an EMBL/GenBank/DDBJ whole genome shotgun (WGS) entry which is preliminary data.</text>
</comment>